<dbReference type="EMBL" id="JAENIL010000041">
    <property type="protein sequence ID" value="MBK1879135.1"/>
    <property type="molecule type" value="Genomic_DNA"/>
</dbReference>
<evidence type="ECO:0000313" key="2">
    <source>
        <dbReference type="EMBL" id="MBK1879135.1"/>
    </source>
</evidence>
<evidence type="ECO:0000256" key="1">
    <source>
        <dbReference type="SAM" id="SignalP"/>
    </source>
</evidence>
<keyword evidence="3" id="KW-1185">Reference proteome</keyword>
<dbReference type="AlphaFoldDB" id="A0A934S0W2"/>
<feature type="chain" id="PRO_5036989535" description="YARHG domain-containing protein" evidence="1">
    <location>
        <begin position="26"/>
        <end position="373"/>
    </location>
</feature>
<comment type="caution">
    <text evidence="2">The sequence shown here is derived from an EMBL/GenBank/DDBJ whole genome shotgun (WGS) entry which is preliminary data.</text>
</comment>
<keyword evidence="1" id="KW-0732">Signal</keyword>
<evidence type="ECO:0008006" key="4">
    <source>
        <dbReference type="Google" id="ProtNLM"/>
    </source>
</evidence>
<proteinExistence type="predicted"/>
<dbReference type="Proteomes" id="UP000617628">
    <property type="component" value="Unassembled WGS sequence"/>
</dbReference>
<sequence length="373" mass="43811">MYSRPIVSCLAAFWLISGLSAAAQAPNYEFFGSHEEVLIRLEAPLTSLKKQRGDDLEWLEGVVRWEDEAGVAQSTDVKIRARGKYRRLRSTCHFPPYWVNFKKSQVKGTLFDGLDKVKIVSHCRDGFSSFENYIYKEYLCYRTYNIITDRSFRVRLARIEYLDTERKKEKVDEHVAFFIEHNDSLGERMDATMFEGRHVLPSKVSHEDLCRAELFQFFVGNTDFSFFTGEEECCHNGKVFIPNGKDDEYIPVPYDFDLSGIVNTPYAIVDPHFPNLSVRDRHYRGMGVSRETLQDTLIHYDRKKDEIYDLWQNSGLLEGADLKGAIRYIDEFYDFIRTKKKRKREIIQKLRSFEVMERAILEDIEKEKQEAEQ</sequence>
<protein>
    <recommendedName>
        <fullName evidence="4">YARHG domain-containing protein</fullName>
    </recommendedName>
</protein>
<accession>A0A934S0W2</accession>
<name>A0A934S0W2_9BACT</name>
<gene>
    <name evidence="2" type="ORF">JIN87_19780</name>
</gene>
<evidence type="ECO:0000313" key="3">
    <source>
        <dbReference type="Proteomes" id="UP000617628"/>
    </source>
</evidence>
<organism evidence="2 3">
    <name type="scientific">Pelagicoccus mobilis</name>
    <dbReference type="NCBI Taxonomy" id="415221"/>
    <lineage>
        <taxon>Bacteria</taxon>
        <taxon>Pseudomonadati</taxon>
        <taxon>Verrucomicrobiota</taxon>
        <taxon>Opitutia</taxon>
        <taxon>Puniceicoccales</taxon>
        <taxon>Pelagicoccaceae</taxon>
        <taxon>Pelagicoccus</taxon>
    </lineage>
</organism>
<feature type="signal peptide" evidence="1">
    <location>
        <begin position="1"/>
        <end position="25"/>
    </location>
</feature>
<reference evidence="2" key="1">
    <citation type="submission" date="2021-01" db="EMBL/GenBank/DDBJ databases">
        <title>Modified the classification status of verrucomicrobia.</title>
        <authorList>
            <person name="Feng X."/>
        </authorList>
    </citation>
    <scope>NUCLEOTIDE SEQUENCE</scope>
    <source>
        <strain evidence="2">KCTC 13126</strain>
    </source>
</reference>
<dbReference type="RefSeq" id="WP_200357347.1">
    <property type="nucleotide sequence ID" value="NZ_JAENIL010000041.1"/>
</dbReference>